<feature type="region of interest" description="Disordered" evidence="1">
    <location>
        <begin position="61"/>
        <end position="156"/>
    </location>
</feature>
<gene>
    <name evidence="2" type="ORF">mMyoMyo1_012109</name>
</gene>
<sequence length="156" mass="16648">MEFVSLKSLSMMLRSSPNSLQSFDSAKVINIHEPAELIGPLPCIITGDWSEALRLRWTRAGEAAGSRERRVHSSRPGLAPLQKSAPSGTHNGPAPSPGLPRPAAPGLPPPGAPHFPERNLRLGGRPPLPLRSPSSSHPNTGAPGTASPSHRHRVWR</sequence>
<name>A0A7J7WHV7_MYOMY</name>
<dbReference type="AlphaFoldDB" id="A0A7J7WHV7"/>
<reference evidence="2 3" key="1">
    <citation type="journal article" date="2020" name="Nature">
        <title>Six reference-quality genomes reveal evolution of bat adaptations.</title>
        <authorList>
            <person name="Jebb D."/>
            <person name="Huang Z."/>
            <person name="Pippel M."/>
            <person name="Hughes G.M."/>
            <person name="Lavrichenko K."/>
            <person name="Devanna P."/>
            <person name="Winkler S."/>
            <person name="Jermiin L.S."/>
            <person name="Skirmuntt E.C."/>
            <person name="Katzourakis A."/>
            <person name="Burkitt-Gray L."/>
            <person name="Ray D.A."/>
            <person name="Sullivan K.A.M."/>
            <person name="Roscito J.G."/>
            <person name="Kirilenko B.M."/>
            <person name="Davalos L.M."/>
            <person name="Corthals A.P."/>
            <person name="Power M.L."/>
            <person name="Jones G."/>
            <person name="Ransome R.D."/>
            <person name="Dechmann D.K.N."/>
            <person name="Locatelli A.G."/>
            <person name="Puechmaille S.J."/>
            <person name="Fedrigo O."/>
            <person name="Jarvis E.D."/>
            <person name="Hiller M."/>
            <person name="Vernes S.C."/>
            <person name="Myers E.W."/>
            <person name="Teeling E.C."/>
        </authorList>
    </citation>
    <scope>NUCLEOTIDE SEQUENCE [LARGE SCALE GENOMIC DNA]</scope>
    <source>
        <strain evidence="2">MMyoMyo1</strain>
        <tissue evidence="2">Flight muscle</tissue>
    </source>
</reference>
<accession>A0A7J7WHV7</accession>
<feature type="compositionally biased region" description="Pro residues" evidence="1">
    <location>
        <begin position="94"/>
        <end position="113"/>
    </location>
</feature>
<dbReference type="EMBL" id="JABWUV010000008">
    <property type="protein sequence ID" value="KAF6336906.1"/>
    <property type="molecule type" value="Genomic_DNA"/>
</dbReference>
<comment type="caution">
    <text evidence="2">The sequence shown here is derived from an EMBL/GenBank/DDBJ whole genome shotgun (WGS) entry which is preliminary data.</text>
</comment>
<evidence type="ECO:0000313" key="3">
    <source>
        <dbReference type="Proteomes" id="UP000527355"/>
    </source>
</evidence>
<keyword evidence="3" id="KW-1185">Reference proteome</keyword>
<proteinExistence type="predicted"/>
<organism evidence="2 3">
    <name type="scientific">Myotis myotis</name>
    <name type="common">Greater mouse-eared bat</name>
    <name type="synonym">Vespertilio myotis</name>
    <dbReference type="NCBI Taxonomy" id="51298"/>
    <lineage>
        <taxon>Eukaryota</taxon>
        <taxon>Metazoa</taxon>
        <taxon>Chordata</taxon>
        <taxon>Craniata</taxon>
        <taxon>Vertebrata</taxon>
        <taxon>Euteleostomi</taxon>
        <taxon>Mammalia</taxon>
        <taxon>Eutheria</taxon>
        <taxon>Laurasiatheria</taxon>
        <taxon>Chiroptera</taxon>
        <taxon>Yangochiroptera</taxon>
        <taxon>Vespertilionidae</taxon>
        <taxon>Myotis</taxon>
    </lineage>
</organism>
<feature type="compositionally biased region" description="Low complexity" evidence="1">
    <location>
        <begin position="121"/>
        <end position="136"/>
    </location>
</feature>
<protein>
    <submittedName>
        <fullName evidence="2">Uncharacterized protein</fullName>
    </submittedName>
</protein>
<evidence type="ECO:0000313" key="2">
    <source>
        <dbReference type="EMBL" id="KAF6336906.1"/>
    </source>
</evidence>
<evidence type="ECO:0000256" key="1">
    <source>
        <dbReference type="SAM" id="MobiDB-lite"/>
    </source>
</evidence>
<dbReference type="Proteomes" id="UP000527355">
    <property type="component" value="Unassembled WGS sequence"/>
</dbReference>